<dbReference type="SUPFAM" id="SSF103515">
    <property type="entry name" value="Autotransporter"/>
    <property type="match status" value="1"/>
</dbReference>
<dbReference type="Gene3D" id="2.40.128.130">
    <property type="entry name" value="Autotransporter beta-domain"/>
    <property type="match status" value="1"/>
</dbReference>
<organism evidence="3 4">
    <name type="scientific">Aeromonas cavernicola</name>
    <dbReference type="NCBI Taxonomy" id="1006623"/>
    <lineage>
        <taxon>Bacteria</taxon>
        <taxon>Pseudomonadati</taxon>
        <taxon>Pseudomonadota</taxon>
        <taxon>Gammaproteobacteria</taxon>
        <taxon>Aeromonadales</taxon>
        <taxon>Aeromonadaceae</taxon>
        <taxon>Aeromonas</taxon>
    </lineage>
</organism>
<dbReference type="InterPro" id="IPR006315">
    <property type="entry name" value="OM_autotransptr_brl_dom"/>
</dbReference>
<keyword evidence="1" id="KW-0732">Signal</keyword>
<reference evidence="3 4" key="1">
    <citation type="submission" date="2017-11" db="EMBL/GenBank/DDBJ databases">
        <title>Draft genome sequence of environmental isolate Aeromonas cavernicola sp. nov. MDC 2508.</title>
        <authorList>
            <person name="Colston S.M."/>
            <person name="Navarro A."/>
            <person name="Martinez-Murcia A.J."/>
            <person name="Graf J."/>
        </authorList>
    </citation>
    <scope>NUCLEOTIDE SEQUENCE [LARGE SCALE GENOMIC DNA]</scope>
    <source>
        <strain evidence="3 4">MDC 2508</strain>
    </source>
</reference>
<sequence>MRNINKIMVLSTLALAIGVSLISQQAGAASIHDSHAGLVLPAIKPEAIPEVAPEIKPEFPSVDKPKNPDSGGVMQDLGYLFDSMPVLAAQTEQAFRSQQQALGRQLDNACAAGAQGGQCLRVTGELSKITDAPSELDYQAAPALALAYGYGITDQLTAGVTASVFGSALDNQQVTHRGGAALDSGVGVGSYLHFSQGADQTGLQASAAVGYTEQAGEFTRGDGLANVQHGKGSADVKSLALRSGLGYGVELADWTVTPHAEVTHFITRRDGYREAGDKLVFTVNHDALKEQSTIGKLGLQGGTKLTPAVNLTLDAGTELDLDVSPVTLKGQTDIFNLGAGMKEFAVQSPLKRNDIGPYAAVGASYQLEQAGNLGLGVKASQPHFGSQGVDSSVQLSYELKF</sequence>
<dbReference type="GO" id="GO:0019867">
    <property type="term" value="C:outer membrane"/>
    <property type="evidence" value="ECO:0007669"/>
    <property type="project" value="InterPro"/>
</dbReference>
<evidence type="ECO:0000313" key="4">
    <source>
        <dbReference type="Proteomes" id="UP000235861"/>
    </source>
</evidence>
<feature type="domain" description="Autotransporter" evidence="2">
    <location>
        <begin position="111"/>
        <end position="401"/>
    </location>
</feature>
<keyword evidence="4" id="KW-1185">Reference proteome</keyword>
<dbReference type="EMBL" id="PGGC01000131">
    <property type="protein sequence ID" value="PJG58182.1"/>
    <property type="molecule type" value="Genomic_DNA"/>
</dbReference>
<dbReference type="InterPro" id="IPR005546">
    <property type="entry name" value="Autotransporte_beta"/>
</dbReference>
<evidence type="ECO:0000256" key="1">
    <source>
        <dbReference type="SAM" id="SignalP"/>
    </source>
</evidence>
<feature type="chain" id="PRO_5014165055" description="Autotransporter domain-containing protein" evidence="1">
    <location>
        <begin position="29"/>
        <end position="401"/>
    </location>
</feature>
<gene>
    <name evidence="3" type="ORF">CUC53_14250</name>
</gene>
<name>A0A2H9U2A3_9GAMM</name>
<evidence type="ECO:0000259" key="2">
    <source>
        <dbReference type="PROSITE" id="PS51208"/>
    </source>
</evidence>
<dbReference type="RefSeq" id="WP_100294770.1">
    <property type="nucleotide sequence ID" value="NZ_PGGC01000131.1"/>
</dbReference>
<feature type="signal peptide" evidence="1">
    <location>
        <begin position="1"/>
        <end position="28"/>
    </location>
</feature>
<dbReference type="Proteomes" id="UP000235861">
    <property type="component" value="Unassembled WGS sequence"/>
</dbReference>
<dbReference type="InterPro" id="IPR036709">
    <property type="entry name" value="Autotransporte_beta_dom_sf"/>
</dbReference>
<dbReference type="PROSITE" id="PS51208">
    <property type="entry name" value="AUTOTRANSPORTER"/>
    <property type="match status" value="1"/>
</dbReference>
<dbReference type="Pfam" id="PF03797">
    <property type="entry name" value="Autotransporter"/>
    <property type="match status" value="1"/>
</dbReference>
<protein>
    <recommendedName>
        <fullName evidence="2">Autotransporter domain-containing protein</fullName>
    </recommendedName>
</protein>
<evidence type="ECO:0000313" key="3">
    <source>
        <dbReference type="EMBL" id="PJG58182.1"/>
    </source>
</evidence>
<accession>A0A2H9U2A3</accession>
<comment type="caution">
    <text evidence="3">The sequence shown here is derived from an EMBL/GenBank/DDBJ whole genome shotgun (WGS) entry which is preliminary data.</text>
</comment>
<dbReference type="AlphaFoldDB" id="A0A2H9U2A3"/>
<dbReference type="NCBIfam" id="TIGR01414">
    <property type="entry name" value="autotrans_barl"/>
    <property type="match status" value="1"/>
</dbReference>
<proteinExistence type="predicted"/>